<name>V9E7W5_PHYNI</name>
<dbReference type="InterPro" id="IPR036397">
    <property type="entry name" value="RNaseH_sf"/>
</dbReference>
<dbReference type="InterPro" id="IPR041588">
    <property type="entry name" value="Integrase_H2C2"/>
</dbReference>
<dbReference type="Proteomes" id="UP000018721">
    <property type="component" value="Unassembled WGS sequence"/>
</dbReference>
<keyword evidence="6" id="KW-0255">Endonuclease</keyword>
<comment type="caution">
    <text evidence="12">The sequence shown here is derived from an EMBL/GenBank/DDBJ whole genome shotgun (WGS) entry which is preliminary data.</text>
</comment>
<evidence type="ECO:0000256" key="5">
    <source>
        <dbReference type="ARBA" id="ARBA00022750"/>
    </source>
</evidence>
<dbReference type="GO" id="GO:0004519">
    <property type="term" value="F:endonuclease activity"/>
    <property type="evidence" value="ECO:0007669"/>
    <property type="project" value="UniProtKB-KW"/>
</dbReference>
<proteinExistence type="predicted"/>
<keyword evidence="4" id="KW-0540">Nuclease</keyword>
<feature type="region of interest" description="Disordered" evidence="9">
    <location>
        <begin position="1"/>
        <end position="54"/>
    </location>
</feature>
<dbReference type="GO" id="GO:0006508">
    <property type="term" value="P:proteolysis"/>
    <property type="evidence" value="ECO:0007669"/>
    <property type="project" value="UniProtKB-KW"/>
</dbReference>
<dbReference type="Gene3D" id="1.10.340.70">
    <property type="match status" value="1"/>
</dbReference>
<keyword evidence="7" id="KW-0378">Hydrolase</keyword>
<organism evidence="12 13">
    <name type="scientific">Phytophthora nicotianae P1569</name>
    <dbReference type="NCBI Taxonomy" id="1317065"/>
    <lineage>
        <taxon>Eukaryota</taxon>
        <taxon>Sar</taxon>
        <taxon>Stramenopiles</taxon>
        <taxon>Oomycota</taxon>
        <taxon>Peronosporomycetes</taxon>
        <taxon>Peronosporales</taxon>
        <taxon>Peronosporaceae</taxon>
        <taxon>Phytophthora</taxon>
    </lineage>
</organism>
<dbReference type="GO" id="GO:0003676">
    <property type="term" value="F:nucleic acid binding"/>
    <property type="evidence" value="ECO:0007669"/>
    <property type="project" value="InterPro"/>
</dbReference>
<dbReference type="eggNOG" id="KOG0017">
    <property type="taxonomic scope" value="Eukaryota"/>
</dbReference>
<evidence type="ECO:0000256" key="6">
    <source>
        <dbReference type="ARBA" id="ARBA00022759"/>
    </source>
</evidence>
<dbReference type="InterPro" id="IPR001584">
    <property type="entry name" value="Integrase_cat-core"/>
</dbReference>
<evidence type="ECO:0008006" key="14">
    <source>
        <dbReference type="Google" id="ProtNLM"/>
    </source>
</evidence>
<keyword evidence="3" id="KW-0548">Nucleotidyltransferase</keyword>
<feature type="compositionally biased region" description="Polar residues" evidence="9">
    <location>
        <begin position="937"/>
        <end position="947"/>
    </location>
</feature>
<evidence type="ECO:0000256" key="4">
    <source>
        <dbReference type="ARBA" id="ARBA00022722"/>
    </source>
</evidence>
<evidence type="ECO:0000256" key="3">
    <source>
        <dbReference type="ARBA" id="ARBA00022695"/>
    </source>
</evidence>
<feature type="compositionally biased region" description="Basic and acidic residues" evidence="9">
    <location>
        <begin position="77"/>
        <end position="108"/>
    </location>
</feature>
<feature type="domain" description="Reverse transcriptase" evidence="10">
    <location>
        <begin position="293"/>
        <end position="478"/>
    </location>
</feature>
<evidence type="ECO:0000256" key="9">
    <source>
        <dbReference type="SAM" id="MobiDB-lite"/>
    </source>
</evidence>
<dbReference type="Pfam" id="PF17921">
    <property type="entry name" value="Integrase_H2C2"/>
    <property type="match status" value="1"/>
</dbReference>
<sequence length="990" mass="111219">MSLEYKQKTDKNIGKSSSAKDMRSRKDRERCDGVASEKSKSSHGAVASRDRGPNPPAEGCLHCGGAHWLRECPTASENDRRKALEKLRSQRDASRSRSKAVRNDRRPQTGEVLVDGLVTVPYYADSGSDRSVIPRALAYELVVPDSRVQLRHIDEPMVVTVAGGGQVDCEDEVEVDLLLQMAAGAVRVSNVTCLVMSGGETEFLLGTLKSLESMCTGGWSNLPAETSWQTTILSSWKSCKSLRVFWRGWRQCAKLDIFVIDIGDDPPARVEPLTVTLKPDAVPFWAKPRKYAPAQREFLHKELKRLEDLGYIRKNNHSRWACAVVPLAKPGKPMEFRMTVDYRPVNQQTFLLAGAAPNMDTITHAISGVYGFSAFDLPNQELMSFISEDTVYTPTRVPQDGMDSSVHFQNQMQKIFVDMLYTSLLLWIDDILLHATSARALLDTLDRFFARVRSYGLRLSAVKSYLFKKQAKWCGRIISGDGIAHDPAQQEALAALPLPVTGADLQLFMCAAGWSRDSLIDDGRVAKPLHDKLEGVLSTAGRTRRLAAGVTLEWSDAERIAFEDMKAMIVNSQPLAFPSNDTEVVDWDADLAPWEQPHQLLVCKSGIVSGASKNWSVIDKEAFPIIWACMHLDYLLLRRLGFRLFCDHKNLTLYPRATAALRPRFDDFVFPSLDEIVRAQKEHQRKKPVEAGMNGSSALEVEEKLWLPEGAKDLVRRVMIIAHCGNQGHRGLESMTRKIQQVFYFRDLTKMCRLFLSRCLLCKHTKGGNIIPRPWGPTNQATRRNEFLHYDFLYMGDSMGTTRYVLMLKDGLTHYCGLIACDSPTSCVAVQALLDWCKRFGAPEILMSDKGTHFKNLVVNDLCRRLSTEQHLVTPNSPWINGSMERINRDILQVMRVMLIQLDAREWGVSFAIGSSEPEPYARRKPEQPCPKRAVHTSANSKSTNGNCGAANQAGPDHRRGRTPRQRRRPPGSGGCGRLYRLLKRRLNEF</sequence>
<dbReference type="HOGENOM" id="CLU_000384_17_0_1"/>
<dbReference type="SUPFAM" id="SSF56672">
    <property type="entry name" value="DNA/RNA polymerases"/>
    <property type="match status" value="1"/>
</dbReference>
<dbReference type="GO" id="GO:0003964">
    <property type="term" value="F:RNA-directed DNA polymerase activity"/>
    <property type="evidence" value="ECO:0007669"/>
    <property type="project" value="UniProtKB-KW"/>
</dbReference>
<dbReference type="InterPro" id="IPR041373">
    <property type="entry name" value="RT_RNaseH"/>
</dbReference>
<evidence type="ECO:0000256" key="1">
    <source>
        <dbReference type="ARBA" id="ARBA00022670"/>
    </source>
</evidence>
<dbReference type="PANTHER" id="PTHR33064:SF37">
    <property type="entry name" value="RIBONUCLEASE H"/>
    <property type="match status" value="1"/>
</dbReference>
<evidence type="ECO:0000313" key="12">
    <source>
        <dbReference type="EMBL" id="ETI35165.1"/>
    </source>
</evidence>
<evidence type="ECO:0000256" key="7">
    <source>
        <dbReference type="ARBA" id="ARBA00022801"/>
    </source>
</evidence>
<keyword evidence="1" id="KW-0645">Protease</keyword>
<accession>V9E7W5</accession>
<evidence type="ECO:0000256" key="8">
    <source>
        <dbReference type="ARBA" id="ARBA00022918"/>
    </source>
</evidence>
<feature type="domain" description="Integrase catalytic" evidence="11">
    <location>
        <begin position="773"/>
        <end position="939"/>
    </location>
</feature>
<dbReference type="InterPro" id="IPR051320">
    <property type="entry name" value="Viral_Replic_Matur_Polypro"/>
</dbReference>
<keyword evidence="2" id="KW-0808">Transferase</keyword>
<dbReference type="Pfam" id="PF00078">
    <property type="entry name" value="RVT_1"/>
    <property type="match status" value="1"/>
</dbReference>
<dbReference type="PANTHER" id="PTHR33064">
    <property type="entry name" value="POL PROTEIN"/>
    <property type="match status" value="1"/>
</dbReference>
<feature type="region of interest" description="Disordered" evidence="9">
    <location>
        <begin position="918"/>
        <end position="978"/>
    </location>
</feature>
<dbReference type="Gene3D" id="3.10.10.10">
    <property type="entry name" value="HIV Type 1 Reverse Transcriptase, subunit A, domain 1"/>
    <property type="match status" value="1"/>
</dbReference>
<dbReference type="GO" id="GO:0015074">
    <property type="term" value="P:DNA integration"/>
    <property type="evidence" value="ECO:0007669"/>
    <property type="project" value="InterPro"/>
</dbReference>
<feature type="region of interest" description="Disordered" evidence="9">
    <location>
        <begin position="75"/>
        <end position="108"/>
    </location>
</feature>
<evidence type="ECO:0000256" key="2">
    <source>
        <dbReference type="ARBA" id="ARBA00022679"/>
    </source>
</evidence>
<evidence type="ECO:0000313" key="13">
    <source>
        <dbReference type="Proteomes" id="UP000018721"/>
    </source>
</evidence>
<protein>
    <recommendedName>
        <fullName evidence="14">Reverse transcriptase</fullName>
    </recommendedName>
</protein>
<dbReference type="InterPro" id="IPR043128">
    <property type="entry name" value="Rev_trsase/Diguanyl_cyclase"/>
</dbReference>
<dbReference type="EMBL" id="ANIZ01003190">
    <property type="protein sequence ID" value="ETI35165.1"/>
    <property type="molecule type" value="Genomic_DNA"/>
</dbReference>
<keyword evidence="8" id="KW-0695">RNA-directed DNA polymerase</keyword>
<dbReference type="InterPro" id="IPR012337">
    <property type="entry name" value="RNaseH-like_sf"/>
</dbReference>
<keyword evidence="13" id="KW-1185">Reference proteome</keyword>
<evidence type="ECO:0000259" key="11">
    <source>
        <dbReference type="PROSITE" id="PS50994"/>
    </source>
</evidence>
<gene>
    <name evidence="12" type="ORF">F443_18460</name>
</gene>
<feature type="compositionally biased region" description="Basic residues" evidence="9">
    <location>
        <begin position="959"/>
        <end position="970"/>
    </location>
</feature>
<feature type="compositionally biased region" description="Basic and acidic residues" evidence="9">
    <location>
        <begin position="1"/>
        <end position="40"/>
    </location>
</feature>
<dbReference type="InterPro" id="IPR043502">
    <property type="entry name" value="DNA/RNA_pol_sf"/>
</dbReference>
<dbReference type="Gene3D" id="3.30.70.270">
    <property type="match status" value="2"/>
</dbReference>
<dbReference type="OrthoDB" id="9950135at2759"/>
<dbReference type="InterPro" id="IPR000477">
    <property type="entry name" value="RT_dom"/>
</dbReference>
<keyword evidence="5" id="KW-0064">Aspartyl protease</keyword>
<dbReference type="Pfam" id="PF17917">
    <property type="entry name" value="RT_RNaseH"/>
    <property type="match status" value="1"/>
</dbReference>
<dbReference type="GO" id="GO:0004190">
    <property type="term" value="F:aspartic-type endopeptidase activity"/>
    <property type="evidence" value="ECO:0007669"/>
    <property type="project" value="UniProtKB-KW"/>
</dbReference>
<reference evidence="12 13" key="1">
    <citation type="submission" date="2013-11" db="EMBL/GenBank/DDBJ databases">
        <title>The Genome Sequence of Phytophthora parasitica P1569.</title>
        <authorList>
            <consortium name="The Broad Institute Genomics Platform"/>
            <person name="Russ C."/>
            <person name="Tyler B."/>
            <person name="Panabieres F."/>
            <person name="Shan W."/>
            <person name="Tripathy S."/>
            <person name="Grunwald N."/>
            <person name="Machado M."/>
            <person name="Johnson C.S."/>
            <person name="Arredondo F."/>
            <person name="Hong C."/>
            <person name="Coffey M."/>
            <person name="Young S.K."/>
            <person name="Zeng Q."/>
            <person name="Gargeya S."/>
            <person name="Fitzgerald M."/>
            <person name="Abouelleil A."/>
            <person name="Alvarado L."/>
            <person name="Chapman S.B."/>
            <person name="Gainer-Dewar J."/>
            <person name="Goldberg J."/>
            <person name="Griggs A."/>
            <person name="Gujja S."/>
            <person name="Hansen M."/>
            <person name="Howarth C."/>
            <person name="Imamovic A."/>
            <person name="Ireland A."/>
            <person name="Larimer J."/>
            <person name="McCowan C."/>
            <person name="Murphy C."/>
            <person name="Pearson M."/>
            <person name="Poon T.W."/>
            <person name="Priest M."/>
            <person name="Roberts A."/>
            <person name="Saif S."/>
            <person name="Shea T."/>
            <person name="Sykes S."/>
            <person name="Wortman J."/>
            <person name="Nusbaum C."/>
            <person name="Birren B."/>
        </authorList>
    </citation>
    <scope>NUCLEOTIDE SEQUENCE [LARGE SCALE GENOMIC DNA]</scope>
    <source>
        <strain evidence="12 13">P1569</strain>
    </source>
</reference>
<dbReference type="PROSITE" id="PS50878">
    <property type="entry name" value="RT_POL"/>
    <property type="match status" value="1"/>
</dbReference>
<evidence type="ECO:0000259" key="10">
    <source>
        <dbReference type="PROSITE" id="PS50878"/>
    </source>
</evidence>
<dbReference type="AlphaFoldDB" id="V9E7W5"/>
<dbReference type="SUPFAM" id="SSF53098">
    <property type="entry name" value="Ribonuclease H-like"/>
    <property type="match status" value="1"/>
</dbReference>
<dbReference type="Gene3D" id="3.30.420.10">
    <property type="entry name" value="Ribonuclease H-like superfamily/Ribonuclease H"/>
    <property type="match status" value="1"/>
</dbReference>
<dbReference type="PROSITE" id="PS50994">
    <property type="entry name" value="INTEGRASE"/>
    <property type="match status" value="1"/>
</dbReference>